<dbReference type="Ensembl" id="ENSFCTT00005046168.1">
    <property type="protein sequence ID" value="ENSFCTP00005033034.1"/>
    <property type="gene ID" value="ENSFCTG00005016044.1"/>
</dbReference>
<gene>
    <name evidence="2" type="primary">LRRC71</name>
</gene>
<dbReference type="SUPFAM" id="SSF52047">
    <property type="entry name" value="RNI-like"/>
    <property type="match status" value="1"/>
</dbReference>
<feature type="compositionally biased region" description="Basic and acidic residues" evidence="1">
    <location>
        <begin position="380"/>
        <end position="389"/>
    </location>
</feature>
<feature type="compositionally biased region" description="Basic and acidic residues" evidence="1">
    <location>
        <begin position="421"/>
        <end position="433"/>
    </location>
</feature>
<accession>A0ABI7YDT7</accession>
<dbReference type="PANTHER" id="PTHR46984">
    <property type="entry name" value="LEUCINE-RICH REPEAT-CONTAINING PROTEIN 71"/>
    <property type="match status" value="1"/>
</dbReference>
<feature type="compositionally biased region" description="Basic and acidic residues" evidence="1">
    <location>
        <begin position="119"/>
        <end position="129"/>
    </location>
</feature>
<organism evidence="2 3">
    <name type="scientific">Felis catus</name>
    <name type="common">Cat</name>
    <name type="synonym">Felis silvestris catus</name>
    <dbReference type="NCBI Taxonomy" id="9685"/>
    <lineage>
        <taxon>Eukaryota</taxon>
        <taxon>Metazoa</taxon>
        <taxon>Chordata</taxon>
        <taxon>Craniata</taxon>
        <taxon>Vertebrata</taxon>
        <taxon>Euteleostomi</taxon>
        <taxon>Mammalia</taxon>
        <taxon>Eutheria</taxon>
        <taxon>Laurasiatheria</taxon>
        <taxon>Carnivora</taxon>
        <taxon>Feliformia</taxon>
        <taxon>Felidae</taxon>
        <taxon>Felinae</taxon>
        <taxon>Felis</taxon>
    </lineage>
</organism>
<proteinExistence type="predicted"/>
<feature type="region of interest" description="Disordered" evidence="1">
    <location>
        <begin position="1"/>
        <end position="144"/>
    </location>
</feature>
<reference evidence="2" key="2">
    <citation type="submission" date="2025-08" db="UniProtKB">
        <authorList>
            <consortium name="Ensembl"/>
        </authorList>
    </citation>
    <scope>IDENTIFICATION</scope>
    <source>
        <strain evidence="2">breed Abyssinian</strain>
    </source>
</reference>
<dbReference type="InterPro" id="IPR001611">
    <property type="entry name" value="Leu-rich_rpt"/>
</dbReference>
<protein>
    <submittedName>
        <fullName evidence="2">Leucine rich repeat containing 71</fullName>
    </submittedName>
</protein>
<dbReference type="Proteomes" id="UP000823872">
    <property type="component" value="Chromosome F1"/>
</dbReference>
<reference evidence="2 3" key="1">
    <citation type="submission" date="2021-02" db="EMBL/GenBank/DDBJ databases">
        <title>Safari Cat Assemblies.</title>
        <authorList>
            <person name="Bredemeyer K.R."/>
            <person name="Murphy W.J."/>
        </authorList>
    </citation>
    <scope>NUCLEOTIDE SEQUENCE [LARGE SCALE GENOMIC DNA]</scope>
</reference>
<evidence type="ECO:0000313" key="2">
    <source>
        <dbReference type="Ensembl" id="ENSFCTP00005033034.1"/>
    </source>
</evidence>
<dbReference type="GeneTree" id="ENSGT00440000034367"/>
<dbReference type="Gene3D" id="3.80.10.10">
    <property type="entry name" value="Ribonuclease Inhibitor"/>
    <property type="match status" value="1"/>
</dbReference>
<feature type="compositionally biased region" description="Pro residues" evidence="1">
    <location>
        <begin position="62"/>
        <end position="76"/>
    </location>
</feature>
<dbReference type="PANTHER" id="PTHR46984:SF1">
    <property type="entry name" value="LEUCINE-RICH REPEAT-CONTAINING PROTEIN 71"/>
    <property type="match status" value="1"/>
</dbReference>
<dbReference type="SMART" id="SM00368">
    <property type="entry name" value="LRR_RI"/>
    <property type="match status" value="4"/>
</dbReference>
<sequence>MPARAPPRPLALSLAPPPGSPARGCNCCALPPRALSWRGTRRPRGGGRGGAGRWQRNRDPRFSPPPGRVPQSPVSPPRRVGRPGAAADGAGMSGEASTPGASPRAPRPGTQKSSGTVTKKGDRGAKEKPVLVLPPVGEEEPKNPEEYQCTGVLETDFAELCTRSGYTDFPKVVTRPRPHPAFVPSASMSEKPAQDDQRLSASCSLNSLESKYVFFRPTIQVELEPEDKWVKEIYIRGWRVEERILGIFSKCLPTLSQLQAIKIAHLSLRNNNIDDHGAQLLGQALSTLRSCNRTLVSLNLAFNHIGDAGAGYIADGLRLNRALLWLSLAHNRIQDQGALKLAEVLRPFELTHTEVVERRRLLLEKGTQERSRSPSSSRPGDSKTDREKNLLLQVNSAALAEKTDKTQTTKTPKGLSKKKEKSGGESVRKEEKSGSGQSPTQGTPKKEDPMKSGKGKVTIPEQKTSKGKGPKTGNKEKRSFLLESEHLGQSLAYSWSPKHQLVAEATETVNPLLEPVEHRDGKVFVPGNKVLLHLNLLRNRITEVGLEGFLATVQYQAQFSKSKSPSKGPVGLLRLSLAKNCFSPQCPAYATIQELMLPRAPVTKARPREEETT</sequence>
<feature type="region of interest" description="Disordered" evidence="1">
    <location>
        <begin position="361"/>
        <end position="475"/>
    </location>
</feature>
<feature type="compositionally biased region" description="Basic and acidic residues" evidence="1">
    <location>
        <begin position="361"/>
        <end position="372"/>
    </location>
</feature>
<reference evidence="2" key="3">
    <citation type="submission" date="2025-09" db="UniProtKB">
        <authorList>
            <consortium name="Ensembl"/>
        </authorList>
    </citation>
    <scope>IDENTIFICATION</scope>
    <source>
        <strain evidence="2">breed Abyssinian</strain>
    </source>
</reference>
<dbReference type="Pfam" id="PF13516">
    <property type="entry name" value="LRR_6"/>
    <property type="match status" value="3"/>
</dbReference>
<dbReference type="InterPro" id="IPR053040">
    <property type="entry name" value="LRR-containing_protein_71"/>
</dbReference>
<feature type="compositionally biased region" description="Pro residues" evidence="1">
    <location>
        <begin position="1"/>
        <end position="20"/>
    </location>
</feature>
<keyword evidence="3" id="KW-1185">Reference proteome</keyword>
<name>A0ABI7YDT7_FELCA</name>
<evidence type="ECO:0000313" key="3">
    <source>
        <dbReference type="Proteomes" id="UP000823872"/>
    </source>
</evidence>
<evidence type="ECO:0000256" key="1">
    <source>
        <dbReference type="SAM" id="MobiDB-lite"/>
    </source>
</evidence>
<dbReference type="InterPro" id="IPR032675">
    <property type="entry name" value="LRR_dom_sf"/>
</dbReference>